<protein>
    <submittedName>
        <fullName evidence="2">MarR family transcriptional regulator</fullName>
    </submittedName>
</protein>
<dbReference type="PRINTS" id="PR00598">
    <property type="entry name" value="HTHMARR"/>
</dbReference>
<gene>
    <name evidence="2" type="ORF">GQE99_05685</name>
</gene>
<dbReference type="EMBL" id="WTUX01000010">
    <property type="protein sequence ID" value="MZR12507.1"/>
    <property type="molecule type" value="Genomic_DNA"/>
</dbReference>
<comment type="caution">
    <text evidence="2">The sequence shown here is derived from an EMBL/GenBank/DDBJ whole genome shotgun (WGS) entry which is preliminary data.</text>
</comment>
<organism evidence="2 3">
    <name type="scientific">Maritimibacter harenae</name>
    <dbReference type="NCBI Taxonomy" id="2606218"/>
    <lineage>
        <taxon>Bacteria</taxon>
        <taxon>Pseudomonadati</taxon>
        <taxon>Pseudomonadota</taxon>
        <taxon>Alphaproteobacteria</taxon>
        <taxon>Rhodobacterales</taxon>
        <taxon>Roseobacteraceae</taxon>
        <taxon>Maritimibacter</taxon>
    </lineage>
</organism>
<dbReference type="SUPFAM" id="SSF46785">
    <property type="entry name" value="Winged helix' DNA-binding domain"/>
    <property type="match status" value="1"/>
</dbReference>
<reference evidence="2 3" key="1">
    <citation type="submission" date="2019-12" db="EMBL/GenBank/DDBJ databases">
        <title>Maritimibacter sp. nov. sp. isolated from sea sand.</title>
        <authorList>
            <person name="Kim J."/>
            <person name="Jeong S.E."/>
            <person name="Jung H.S."/>
            <person name="Jeon C.O."/>
        </authorList>
    </citation>
    <scope>NUCLEOTIDE SEQUENCE [LARGE SCALE GENOMIC DNA]</scope>
    <source>
        <strain evidence="2 3">DP07</strain>
    </source>
</reference>
<evidence type="ECO:0000313" key="3">
    <source>
        <dbReference type="Proteomes" id="UP000467322"/>
    </source>
</evidence>
<dbReference type="Pfam" id="PF12802">
    <property type="entry name" value="MarR_2"/>
    <property type="match status" value="1"/>
</dbReference>
<name>A0A845M467_9RHOB</name>
<dbReference type="SMART" id="SM00347">
    <property type="entry name" value="HTH_MARR"/>
    <property type="match status" value="1"/>
</dbReference>
<dbReference type="PROSITE" id="PS50995">
    <property type="entry name" value="HTH_MARR_2"/>
    <property type="match status" value="1"/>
</dbReference>
<dbReference type="RefSeq" id="WP_161350625.1">
    <property type="nucleotide sequence ID" value="NZ_WTUX01000010.1"/>
</dbReference>
<dbReference type="GO" id="GO:0006950">
    <property type="term" value="P:response to stress"/>
    <property type="evidence" value="ECO:0007669"/>
    <property type="project" value="TreeGrafter"/>
</dbReference>
<feature type="domain" description="HTH marR-type" evidence="1">
    <location>
        <begin position="19"/>
        <end position="151"/>
    </location>
</feature>
<keyword evidence="3" id="KW-1185">Reference proteome</keyword>
<proteinExistence type="predicted"/>
<dbReference type="InterPro" id="IPR000835">
    <property type="entry name" value="HTH_MarR-typ"/>
</dbReference>
<sequence length="157" mass="17096">MVDREETTTAPKVTDAALRPFLGFNLRRAWNVIHADLVATLEPLGLRMITFSALTVIGENPGLSQAQLATALSVERPNLVAVTDELSTRGLVTRERLASDRRTYALKLTAAGERLLARATEAVRGHEAALYEPLSDGERQSLIAMLQKIESKGTGRS</sequence>
<dbReference type="GO" id="GO:0003700">
    <property type="term" value="F:DNA-binding transcription factor activity"/>
    <property type="evidence" value="ECO:0007669"/>
    <property type="project" value="InterPro"/>
</dbReference>
<evidence type="ECO:0000313" key="2">
    <source>
        <dbReference type="EMBL" id="MZR12507.1"/>
    </source>
</evidence>
<accession>A0A845M467</accession>
<evidence type="ECO:0000259" key="1">
    <source>
        <dbReference type="PROSITE" id="PS50995"/>
    </source>
</evidence>
<dbReference type="InterPro" id="IPR039422">
    <property type="entry name" value="MarR/SlyA-like"/>
</dbReference>
<dbReference type="PANTHER" id="PTHR33164">
    <property type="entry name" value="TRANSCRIPTIONAL REGULATOR, MARR FAMILY"/>
    <property type="match status" value="1"/>
</dbReference>
<dbReference type="Proteomes" id="UP000467322">
    <property type="component" value="Unassembled WGS sequence"/>
</dbReference>
<dbReference type="PANTHER" id="PTHR33164:SF89">
    <property type="entry name" value="MARR FAMILY REGULATORY PROTEIN"/>
    <property type="match status" value="1"/>
</dbReference>
<dbReference type="AlphaFoldDB" id="A0A845M467"/>
<dbReference type="InterPro" id="IPR036390">
    <property type="entry name" value="WH_DNA-bd_sf"/>
</dbReference>
<dbReference type="Gene3D" id="1.10.10.10">
    <property type="entry name" value="Winged helix-like DNA-binding domain superfamily/Winged helix DNA-binding domain"/>
    <property type="match status" value="1"/>
</dbReference>
<dbReference type="InterPro" id="IPR036388">
    <property type="entry name" value="WH-like_DNA-bd_sf"/>
</dbReference>